<name>A0A2N3G703_9ACTN</name>
<comment type="caution">
    <text evidence="2">The sequence shown here is derived from an EMBL/GenBank/DDBJ whole genome shotgun (WGS) entry which is preliminary data.</text>
</comment>
<keyword evidence="1" id="KW-1133">Transmembrane helix</keyword>
<gene>
    <name evidence="2" type="ORF">CVT63_02485</name>
</gene>
<feature type="transmembrane region" description="Helical" evidence="1">
    <location>
        <begin position="269"/>
        <end position="295"/>
    </location>
</feature>
<accession>A0A2N3G703</accession>
<reference evidence="2 3" key="1">
    <citation type="journal article" date="2017" name="ISME J.">
        <title>Potential for microbial H2 and metal transformations associated with novel bacteria and archaea in deep terrestrial subsurface sediments.</title>
        <authorList>
            <person name="Hernsdorf A.W."/>
            <person name="Amano Y."/>
            <person name="Miyakawa K."/>
            <person name="Ise K."/>
            <person name="Suzuki Y."/>
            <person name="Anantharaman K."/>
            <person name="Probst A."/>
            <person name="Burstein D."/>
            <person name="Thomas B.C."/>
            <person name="Banfield J.F."/>
        </authorList>
    </citation>
    <scope>NUCLEOTIDE SEQUENCE [LARGE SCALE GENOMIC DNA]</scope>
    <source>
        <strain evidence="2">HGW-Actinobacteria-3</strain>
    </source>
</reference>
<organism evidence="2 3">
    <name type="scientific">Candidatus Anoxymicrobium japonicum</name>
    <dbReference type="NCBI Taxonomy" id="2013648"/>
    <lineage>
        <taxon>Bacteria</taxon>
        <taxon>Bacillati</taxon>
        <taxon>Actinomycetota</taxon>
        <taxon>Candidatus Geothermincolia</taxon>
        <taxon>Candidatus Geothermincolales</taxon>
        <taxon>Candidatus Anoxymicrobiaceae</taxon>
        <taxon>Candidatus Anoxymicrobium</taxon>
    </lineage>
</organism>
<evidence type="ECO:0000256" key="1">
    <source>
        <dbReference type="SAM" id="Phobius"/>
    </source>
</evidence>
<keyword evidence="1" id="KW-0812">Transmembrane</keyword>
<sequence>MVNDGFEVLKRAWLHVRRNRYLWPVAFVMALAGGGAQGFSLWAQSPIPRGLTSANPTHKIGAMICDIAHGNVALEAMFIIAGVLMGIAVLATGAFAQAAAIDAVSDIENERPSGLKNALRRAREYFPQIFALTLGYLLVLAAFAAPLSLFWRFTGKKGFVFPCFGALILCVGFIVVLILAGIMFELTARYLVLEGKSMRESVRLAVALFKDYSRDMLVAWLYAMAITFMGAITMVILITVLATPLSWVFTVADRHHNVIFVALSASSFAIAWAIASATAGVFSITASSLWTLVFIDMLRK</sequence>
<feature type="transmembrane region" description="Helical" evidence="1">
    <location>
        <begin position="76"/>
        <end position="104"/>
    </location>
</feature>
<dbReference type="Proteomes" id="UP000233654">
    <property type="component" value="Unassembled WGS sequence"/>
</dbReference>
<dbReference type="AlphaFoldDB" id="A0A2N3G703"/>
<feature type="transmembrane region" description="Helical" evidence="1">
    <location>
        <begin position="159"/>
        <end position="184"/>
    </location>
</feature>
<keyword evidence="1" id="KW-0472">Membrane</keyword>
<feature type="transmembrane region" description="Helical" evidence="1">
    <location>
        <begin position="125"/>
        <end position="147"/>
    </location>
</feature>
<evidence type="ECO:0000313" key="2">
    <source>
        <dbReference type="EMBL" id="PKQ28490.1"/>
    </source>
</evidence>
<protein>
    <submittedName>
        <fullName evidence="2">Uncharacterized protein</fullName>
    </submittedName>
</protein>
<evidence type="ECO:0000313" key="3">
    <source>
        <dbReference type="Proteomes" id="UP000233654"/>
    </source>
</evidence>
<dbReference type="EMBL" id="PHEX01000014">
    <property type="protein sequence ID" value="PKQ28490.1"/>
    <property type="molecule type" value="Genomic_DNA"/>
</dbReference>
<proteinExistence type="predicted"/>
<feature type="transmembrane region" description="Helical" evidence="1">
    <location>
        <begin position="21"/>
        <end position="43"/>
    </location>
</feature>
<feature type="transmembrane region" description="Helical" evidence="1">
    <location>
        <begin position="219"/>
        <end position="249"/>
    </location>
</feature>